<reference evidence="1 4" key="1">
    <citation type="submission" date="2015-11" db="EMBL/GenBank/DDBJ databases">
        <authorList>
            <person name="Varghese N."/>
        </authorList>
    </citation>
    <scope>NUCLEOTIDE SEQUENCE [LARGE SCALE GENOMIC DNA]</scope>
    <source>
        <strain evidence="1 4">JGI-8</strain>
    </source>
</reference>
<keyword evidence="4" id="KW-1185">Reference proteome</keyword>
<dbReference type="EMBL" id="FAOP01000010">
    <property type="protein sequence ID" value="CUU08717.1"/>
    <property type="molecule type" value="Genomic_DNA"/>
</dbReference>
<evidence type="ECO:0000313" key="1">
    <source>
        <dbReference type="EMBL" id="CUS85984.1"/>
    </source>
</evidence>
<reference evidence="2 3" key="2">
    <citation type="submission" date="2015-11" db="EMBL/GenBank/DDBJ databases">
        <authorList>
            <person name="Zhang Y."/>
            <person name="Guo Z."/>
        </authorList>
    </citation>
    <scope>NUCLEOTIDE SEQUENCE [LARGE SCALE GENOMIC DNA]</scope>
    <source>
        <strain evidence="2">JGI-4</strain>
    </source>
</reference>
<accession>A0A0P1LJH1</accession>
<evidence type="ECO:0000313" key="4">
    <source>
        <dbReference type="Proteomes" id="UP000182200"/>
    </source>
</evidence>
<accession>A0A0P1NTS8</accession>
<gene>
    <name evidence="2" type="ORF">JGI4_02168</name>
    <name evidence="1" type="ORF">JGI8_00952</name>
</gene>
<dbReference type="STRING" id="1633631.GCA_001442925_02162"/>
<dbReference type="AlphaFoldDB" id="A0A0P1LJH1"/>
<accession>A0A0S4NFA7</accession>
<dbReference type="Proteomes" id="UP000182200">
    <property type="component" value="Unassembled WGS sequence"/>
</dbReference>
<organism evidence="2 3">
    <name type="scientific">Candidatus Kryptonium thompsonii</name>
    <dbReference type="NCBI Taxonomy" id="1633631"/>
    <lineage>
        <taxon>Bacteria</taxon>
        <taxon>Pseudomonadati</taxon>
        <taxon>Candidatus Kryptoniota</taxon>
        <taxon>Candidatus Kryptonium</taxon>
    </lineage>
</organism>
<sequence length="86" mass="9692">MKYREEIITITVAQVKPRGLVASDGRFFAFPKPLPLVSEIIQPGDVVSFVRFRTPYEIIYACGKDPKATQKCKSHIKQILKIQKGG</sequence>
<accession>A0A0P1M9I7</accession>
<dbReference type="EMBL" id="CZVI01000010">
    <property type="protein sequence ID" value="CUS85984.1"/>
    <property type="molecule type" value="Genomic_DNA"/>
</dbReference>
<accession>A0A0P1LVC8</accession>
<dbReference type="Proteomes" id="UP000182011">
    <property type="component" value="Unassembled WGS sequence"/>
</dbReference>
<protein>
    <submittedName>
        <fullName evidence="2">Uncharacterized protein</fullName>
    </submittedName>
</protein>
<evidence type="ECO:0000313" key="3">
    <source>
        <dbReference type="Proteomes" id="UP000182011"/>
    </source>
</evidence>
<accession>A0A0N7MRM5</accession>
<dbReference type="OrthoDB" id="9921606at2"/>
<dbReference type="RefSeq" id="WP_047133311.1">
    <property type="nucleotide sequence ID" value="NZ_CZVI01000010.1"/>
</dbReference>
<proteinExistence type="predicted"/>
<name>A0A0P1LJH1_9BACT</name>
<accession>A0A0P1MEV4</accession>
<evidence type="ECO:0000313" key="2">
    <source>
        <dbReference type="EMBL" id="CUU08717.1"/>
    </source>
</evidence>